<dbReference type="Pfam" id="PF25898">
    <property type="entry name" value="LolA_2nd_metazoa"/>
    <property type="match status" value="3"/>
</dbReference>
<gene>
    <name evidence="5" type="ORF">PoB_005988900</name>
</gene>
<feature type="domain" description="LolA-like" evidence="4">
    <location>
        <begin position="56"/>
        <end position="250"/>
    </location>
</feature>
<sequence>MMTLIKTYCALCPSSLLLSVIAMIMLHQSEALPPWFMPPDACDSTHRPAPYTGPVPPLPVLPKQYSLRVEANIIQKRWTTEVEEHYDSINQRASLAVSFNGSTIYSIFNFKSGERYDIYPNGTCLASAAEIDYYGLVKMVGPKQTRPALSTINEVFKFGQGFNQTYVGKNTVRGIPVNHWTSCREWQQWGARFQLDFYFADPDFISASGGVEIPVRIILNGSANNVGMSHEALEGRHRFEHVYDFVSVRPGAPKNEEVFQVPMGVICQGRQDTKPMPELPDRFEMSTEMVVPEVGMAPKQNYLSYDWPHRLLETGIRMAVPQAYRKLPGGKKGKYSKGSGGTGAGAGAGMGSAGSNGGGNAAGGVPSGDDDEALTLVSVSTVQDFNTGLVYVLDKMNMTCSAHMMPQSTQQLGMSHGANLFHPATRQTNSQSGFSYQGQTYLRRMLVDVWALEENGITQELHFLAERDESMLRPSSSSAPRNGTRQPGNRSRLPYPVLVGMYTKNSSANADTPLATIFQDVFKPDAMQWTGLATTPGPAASPAQPPHYPRPMDRIPGDQLAFGVQMGRMLEQRLSHKLVHVYNYQPMHTESSNFQVSLCYPDDQVSQVMVVVRTSYDEDVLQSFAAFSNNLRQAIAKSAGVSLLQVANLVPMPMGRLGNNMTTVTLSLLGKPIPTAHGQLTLAQAQKNLQAAIQRGIVFTVEYSEQSKSFIVDKDLFFLDYDSFRADKAPARKPADGSPGKMRGGGVNPSALGSQDEDDSQGGGGGYSGGALAGVAFAMLAVGLMGGLGLAYFIYRRQRRGDCSVPYQMTS</sequence>
<keyword evidence="2" id="KW-1133">Transmembrane helix</keyword>
<evidence type="ECO:0000313" key="6">
    <source>
        <dbReference type="Proteomes" id="UP000735302"/>
    </source>
</evidence>
<feature type="compositionally biased region" description="Polar residues" evidence="1">
    <location>
        <begin position="473"/>
        <end position="489"/>
    </location>
</feature>
<name>A0AAV4CND4_9GAST</name>
<dbReference type="EMBL" id="BLXT01006771">
    <property type="protein sequence ID" value="GFO33384.1"/>
    <property type="molecule type" value="Genomic_DNA"/>
</dbReference>
<proteinExistence type="predicted"/>
<feature type="transmembrane region" description="Helical" evidence="2">
    <location>
        <begin position="771"/>
        <end position="795"/>
    </location>
</feature>
<dbReference type="PANTHER" id="PTHR36902:SF1">
    <property type="entry name" value="ENRICHED IN SURFACE-LABELED PROTEOME PROTEIN 9"/>
    <property type="match status" value="1"/>
</dbReference>
<keyword evidence="6" id="KW-1185">Reference proteome</keyword>
<feature type="chain" id="PRO_5043539801" description="LolA-like domain-containing protein" evidence="3">
    <location>
        <begin position="32"/>
        <end position="811"/>
    </location>
</feature>
<evidence type="ECO:0000259" key="4">
    <source>
        <dbReference type="Pfam" id="PF25898"/>
    </source>
</evidence>
<keyword evidence="2" id="KW-0472">Membrane</keyword>
<protein>
    <recommendedName>
        <fullName evidence="4">LolA-like domain-containing protein</fullName>
    </recommendedName>
</protein>
<evidence type="ECO:0000256" key="2">
    <source>
        <dbReference type="SAM" id="Phobius"/>
    </source>
</evidence>
<dbReference type="Proteomes" id="UP000735302">
    <property type="component" value="Unassembled WGS sequence"/>
</dbReference>
<feature type="signal peptide" evidence="3">
    <location>
        <begin position="1"/>
        <end position="31"/>
    </location>
</feature>
<feature type="domain" description="LolA-like" evidence="4">
    <location>
        <begin position="376"/>
        <end position="467"/>
    </location>
</feature>
<keyword evidence="3" id="KW-0732">Signal</keyword>
<dbReference type="PANTHER" id="PTHR36902">
    <property type="entry name" value="ENRICHED IN SURFACE-LABELED PROTEOME PROTEIN 9"/>
    <property type="match status" value="1"/>
</dbReference>
<evidence type="ECO:0000256" key="3">
    <source>
        <dbReference type="SAM" id="SignalP"/>
    </source>
</evidence>
<evidence type="ECO:0000313" key="5">
    <source>
        <dbReference type="EMBL" id="GFO33384.1"/>
    </source>
</evidence>
<accession>A0AAV4CND4</accession>
<dbReference type="InterPro" id="IPR058831">
    <property type="entry name" value="LolA-like_dom_2nd"/>
</dbReference>
<dbReference type="AlphaFoldDB" id="A0AAV4CND4"/>
<reference evidence="5 6" key="1">
    <citation type="journal article" date="2021" name="Elife">
        <title>Chloroplast acquisition without the gene transfer in kleptoplastic sea slugs, Plakobranchus ocellatus.</title>
        <authorList>
            <person name="Maeda T."/>
            <person name="Takahashi S."/>
            <person name="Yoshida T."/>
            <person name="Shimamura S."/>
            <person name="Takaki Y."/>
            <person name="Nagai Y."/>
            <person name="Toyoda A."/>
            <person name="Suzuki Y."/>
            <person name="Arimoto A."/>
            <person name="Ishii H."/>
            <person name="Satoh N."/>
            <person name="Nishiyama T."/>
            <person name="Hasebe M."/>
            <person name="Maruyama T."/>
            <person name="Minagawa J."/>
            <person name="Obokata J."/>
            <person name="Shigenobu S."/>
        </authorList>
    </citation>
    <scope>NUCLEOTIDE SEQUENCE [LARGE SCALE GENOMIC DNA]</scope>
</reference>
<keyword evidence="2" id="KW-0812">Transmembrane</keyword>
<comment type="caution">
    <text evidence="5">The sequence shown here is derived from an EMBL/GenBank/DDBJ whole genome shotgun (WGS) entry which is preliminary data.</text>
</comment>
<feature type="domain" description="LolA-like" evidence="4">
    <location>
        <begin position="262"/>
        <end position="306"/>
    </location>
</feature>
<feature type="region of interest" description="Disordered" evidence="1">
    <location>
        <begin position="729"/>
        <end position="765"/>
    </location>
</feature>
<evidence type="ECO:0000256" key="1">
    <source>
        <dbReference type="SAM" id="MobiDB-lite"/>
    </source>
</evidence>
<organism evidence="5 6">
    <name type="scientific">Plakobranchus ocellatus</name>
    <dbReference type="NCBI Taxonomy" id="259542"/>
    <lineage>
        <taxon>Eukaryota</taxon>
        <taxon>Metazoa</taxon>
        <taxon>Spiralia</taxon>
        <taxon>Lophotrochozoa</taxon>
        <taxon>Mollusca</taxon>
        <taxon>Gastropoda</taxon>
        <taxon>Heterobranchia</taxon>
        <taxon>Euthyneura</taxon>
        <taxon>Panpulmonata</taxon>
        <taxon>Sacoglossa</taxon>
        <taxon>Placobranchoidea</taxon>
        <taxon>Plakobranchidae</taxon>
        <taxon>Plakobranchus</taxon>
    </lineage>
</organism>
<feature type="region of interest" description="Disordered" evidence="1">
    <location>
        <begin position="469"/>
        <end position="494"/>
    </location>
</feature>